<protein>
    <submittedName>
        <fullName evidence="2">Uncharacterized protein</fullName>
    </submittedName>
</protein>
<reference evidence="2" key="1">
    <citation type="submission" date="2022-11" db="UniProtKB">
        <authorList>
            <consortium name="WormBaseParasite"/>
        </authorList>
    </citation>
    <scope>IDENTIFICATION</scope>
</reference>
<organism evidence="1 2">
    <name type="scientific">Romanomermis culicivorax</name>
    <name type="common">Nematode worm</name>
    <dbReference type="NCBI Taxonomy" id="13658"/>
    <lineage>
        <taxon>Eukaryota</taxon>
        <taxon>Metazoa</taxon>
        <taxon>Ecdysozoa</taxon>
        <taxon>Nematoda</taxon>
        <taxon>Enoplea</taxon>
        <taxon>Dorylaimia</taxon>
        <taxon>Mermithida</taxon>
        <taxon>Mermithoidea</taxon>
        <taxon>Mermithidae</taxon>
        <taxon>Romanomermis</taxon>
    </lineage>
</organism>
<sequence>MDVVKNSRACLNFTTGPMQSGVSLGGRSAAAARLLSTITVELQSVYTYVLLAEHARRSRKIFYYREHARRANFLCSWFCSTSKYSRAEHARRTACSTLCSPNISEHSSEHARRATSR</sequence>
<keyword evidence="1" id="KW-1185">Reference proteome</keyword>
<dbReference type="Proteomes" id="UP000887565">
    <property type="component" value="Unplaced"/>
</dbReference>
<accession>A0A915JTP0</accession>
<dbReference type="WBParaSite" id="nRc.2.0.1.t29419-RA">
    <property type="protein sequence ID" value="nRc.2.0.1.t29419-RA"/>
    <property type="gene ID" value="nRc.2.0.1.g29419"/>
</dbReference>
<evidence type="ECO:0000313" key="2">
    <source>
        <dbReference type="WBParaSite" id="nRc.2.0.1.t29419-RA"/>
    </source>
</evidence>
<evidence type="ECO:0000313" key="1">
    <source>
        <dbReference type="Proteomes" id="UP000887565"/>
    </source>
</evidence>
<dbReference type="AlphaFoldDB" id="A0A915JTP0"/>
<proteinExistence type="predicted"/>
<name>A0A915JTP0_ROMCU</name>